<dbReference type="GO" id="GO:0005694">
    <property type="term" value="C:chromosome"/>
    <property type="evidence" value="ECO:0007669"/>
    <property type="project" value="UniProtKB-SubCell"/>
</dbReference>
<dbReference type="OrthoDB" id="10071681at2759"/>
<dbReference type="GO" id="GO:0003682">
    <property type="term" value="F:chromatin binding"/>
    <property type="evidence" value="ECO:0007669"/>
    <property type="project" value="TreeGrafter"/>
</dbReference>
<feature type="compositionally biased region" description="Polar residues" evidence="5">
    <location>
        <begin position="1"/>
        <end position="17"/>
    </location>
</feature>
<keyword evidence="3" id="KW-0158">Chromosome</keyword>
<name>A0A9W8YMF3_9PEZI</name>
<feature type="region of interest" description="Disordered" evidence="5">
    <location>
        <begin position="347"/>
        <end position="373"/>
    </location>
</feature>
<dbReference type="Pfam" id="PF15511">
    <property type="entry name" value="CENP-T_C"/>
    <property type="match status" value="1"/>
</dbReference>
<dbReference type="GO" id="GO:0031297">
    <property type="term" value="P:replication fork processing"/>
    <property type="evidence" value="ECO:0007669"/>
    <property type="project" value="TreeGrafter"/>
</dbReference>
<dbReference type="GO" id="GO:0000712">
    <property type="term" value="P:resolution of meiotic recombination intermediates"/>
    <property type="evidence" value="ECO:0007669"/>
    <property type="project" value="TreeGrafter"/>
</dbReference>
<keyword evidence="4" id="KW-0539">Nucleus</keyword>
<feature type="region of interest" description="Disordered" evidence="5">
    <location>
        <begin position="290"/>
        <end position="321"/>
    </location>
</feature>
<evidence type="ECO:0000256" key="5">
    <source>
        <dbReference type="SAM" id="MobiDB-lite"/>
    </source>
</evidence>
<feature type="compositionally biased region" description="Basic and acidic residues" evidence="5">
    <location>
        <begin position="295"/>
        <end position="318"/>
    </location>
</feature>
<dbReference type="AlphaFoldDB" id="A0A9W8YMF3"/>
<feature type="compositionally biased region" description="Basic residues" evidence="5">
    <location>
        <begin position="21"/>
        <end position="30"/>
    </location>
</feature>
<dbReference type="SUPFAM" id="SSF47113">
    <property type="entry name" value="Histone-fold"/>
    <property type="match status" value="1"/>
</dbReference>
<feature type="compositionally biased region" description="Low complexity" evidence="5">
    <location>
        <begin position="153"/>
        <end position="165"/>
    </location>
</feature>
<feature type="compositionally biased region" description="Basic and acidic residues" evidence="5">
    <location>
        <begin position="132"/>
        <end position="143"/>
    </location>
</feature>
<organism evidence="7 8">
    <name type="scientific">Gnomoniopsis smithogilvyi</name>
    <dbReference type="NCBI Taxonomy" id="1191159"/>
    <lineage>
        <taxon>Eukaryota</taxon>
        <taxon>Fungi</taxon>
        <taxon>Dikarya</taxon>
        <taxon>Ascomycota</taxon>
        <taxon>Pezizomycotina</taxon>
        <taxon>Sordariomycetes</taxon>
        <taxon>Sordariomycetidae</taxon>
        <taxon>Diaporthales</taxon>
        <taxon>Gnomoniaceae</taxon>
        <taxon>Gnomoniopsis</taxon>
    </lineage>
</organism>
<gene>
    <name evidence="7" type="ORF">N0V93_009646</name>
</gene>
<reference evidence="7" key="1">
    <citation type="submission" date="2022-10" db="EMBL/GenBank/DDBJ databases">
        <title>Tapping the CABI collections for fungal endophytes: first genome assemblies for Collariella, Neodidymelliopsis, Ascochyta clinopodiicola, Didymella pomorum, Didymosphaeria variabile, Neocosmospora piperis and Neocucurbitaria cava.</title>
        <authorList>
            <person name="Hill R."/>
        </authorList>
    </citation>
    <scope>NUCLEOTIDE SEQUENCE</scope>
    <source>
        <strain evidence="7">IMI 355082</strain>
    </source>
</reference>
<dbReference type="GO" id="GO:0071821">
    <property type="term" value="C:FANCM-MHF complex"/>
    <property type="evidence" value="ECO:0007669"/>
    <property type="project" value="TreeGrafter"/>
</dbReference>
<evidence type="ECO:0000256" key="4">
    <source>
        <dbReference type="ARBA" id="ARBA00023242"/>
    </source>
</evidence>
<dbReference type="InterPro" id="IPR035425">
    <property type="entry name" value="CENP-T/H4_C"/>
</dbReference>
<sequence>MSTPGRPQRSPSKTSATPRRSSSHPPKHPHKQDDNLPVRTPDNAPDFRASAPPTSITRFSIRTPGSQILPDFRRSNLLTASVGRSGGAKSGYGTAAPTQFTPHGRAAIRALDSRRAAINDINTPGRNRRRSMRDQRETPRDILRALSKTLAPKSKTISSTSSSSSPGDDPTVGGARVRGRIGGRRGRRGQVVIPENPEDSDDEFPIDRPRFSLPIDEDVDSDDDLPRPPRSSGLEDLEDNYTMQSIEMPRRATIGLSQGRHSMRMSMGDLQSEDGGDGGFDSAFFPRVNWDEDTGERAGGEDDATLERVDDEGGRRDTTLGGRISDFGAIDFTLDAGDQSTVVMAPQVESSPERGSFSPENEPFGFDDEPPPADEDMDVDNVPLDFGADDNDDDERIELGDVTTESVVARHMPKAARQGRVMKPGKKTSRHGIEYPSLPSNVVKRLAQRFAGKTKISPDTLNAIMQASDWFFEQLGDDLRAYANHAKGRTTINESDMLTLMRRQRQTSASATPFALAQKHLPRELVQELRMPAPAPVKKRQRRVNAQADDEEVT</sequence>
<dbReference type="CDD" id="cd22920">
    <property type="entry name" value="HFD_CENP-T"/>
    <property type="match status" value="1"/>
</dbReference>
<evidence type="ECO:0000313" key="8">
    <source>
        <dbReference type="Proteomes" id="UP001140453"/>
    </source>
</evidence>
<dbReference type="EMBL" id="JAPEVB010000006">
    <property type="protein sequence ID" value="KAJ4386748.1"/>
    <property type="molecule type" value="Genomic_DNA"/>
</dbReference>
<evidence type="ECO:0000256" key="1">
    <source>
        <dbReference type="ARBA" id="ARBA00004123"/>
    </source>
</evidence>
<feature type="compositionally biased region" description="Basic residues" evidence="5">
    <location>
        <begin position="177"/>
        <end position="188"/>
    </location>
</feature>
<feature type="region of interest" description="Disordered" evidence="5">
    <location>
        <begin position="82"/>
        <end position="239"/>
    </location>
</feature>
<evidence type="ECO:0000259" key="6">
    <source>
        <dbReference type="Pfam" id="PF15511"/>
    </source>
</evidence>
<feature type="region of interest" description="Disordered" evidence="5">
    <location>
        <begin position="529"/>
        <end position="554"/>
    </location>
</feature>
<evidence type="ECO:0000256" key="3">
    <source>
        <dbReference type="ARBA" id="ARBA00022454"/>
    </source>
</evidence>
<evidence type="ECO:0000256" key="2">
    <source>
        <dbReference type="ARBA" id="ARBA00004286"/>
    </source>
</evidence>
<dbReference type="InterPro" id="IPR009072">
    <property type="entry name" value="Histone-fold"/>
</dbReference>
<feature type="region of interest" description="Disordered" evidence="5">
    <location>
        <begin position="1"/>
        <end position="68"/>
    </location>
</feature>
<dbReference type="PANTHER" id="PTHR22980:SF5">
    <property type="entry name" value="CENP-T_HISTONE H4 HISTONE FOLD DOMAIN-CONTAINING PROTEIN"/>
    <property type="match status" value="1"/>
</dbReference>
<accession>A0A9W8YMF3</accession>
<feature type="region of interest" description="Disordered" evidence="5">
    <location>
        <begin position="414"/>
        <end position="436"/>
    </location>
</feature>
<proteinExistence type="predicted"/>
<dbReference type="GO" id="GO:0046982">
    <property type="term" value="F:protein heterodimerization activity"/>
    <property type="evidence" value="ECO:0007669"/>
    <property type="project" value="InterPro"/>
</dbReference>
<keyword evidence="8" id="KW-1185">Reference proteome</keyword>
<dbReference type="Proteomes" id="UP001140453">
    <property type="component" value="Unassembled WGS sequence"/>
</dbReference>
<evidence type="ECO:0000313" key="7">
    <source>
        <dbReference type="EMBL" id="KAJ4386748.1"/>
    </source>
</evidence>
<feature type="domain" description="CENP-T/Histone H4 histone fold" evidence="6">
    <location>
        <begin position="431"/>
        <end position="534"/>
    </location>
</feature>
<dbReference type="Gene3D" id="1.10.20.10">
    <property type="entry name" value="Histone, subunit A"/>
    <property type="match status" value="1"/>
</dbReference>
<protein>
    <recommendedName>
        <fullName evidence="6">CENP-T/Histone H4 histone fold domain-containing protein</fullName>
    </recommendedName>
</protein>
<dbReference type="PANTHER" id="PTHR22980">
    <property type="entry name" value="CORTISTATIN"/>
    <property type="match status" value="1"/>
</dbReference>
<comment type="caution">
    <text evidence="7">The sequence shown here is derived from an EMBL/GenBank/DDBJ whole genome shotgun (WGS) entry which is preliminary data.</text>
</comment>
<comment type="subcellular location">
    <subcellularLocation>
        <location evidence="2">Chromosome</location>
    </subcellularLocation>
    <subcellularLocation>
        <location evidence="1">Nucleus</location>
    </subcellularLocation>
</comment>
<feature type="compositionally biased region" description="Polar residues" evidence="5">
    <location>
        <begin position="52"/>
        <end position="66"/>
    </location>
</feature>